<feature type="compositionally biased region" description="Acidic residues" evidence="1">
    <location>
        <begin position="294"/>
        <end position="305"/>
    </location>
</feature>
<dbReference type="PANTHER" id="PTHR10773:SF19">
    <property type="match status" value="1"/>
</dbReference>
<name>A0AAV7XUB8_9NEOP</name>
<dbReference type="AlphaFoldDB" id="A0AAV7XUB8"/>
<feature type="region of interest" description="Disordered" evidence="1">
    <location>
        <begin position="274"/>
        <end position="335"/>
    </location>
</feature>
<feature type="compositionally biased region" description="Basic and acidic residues" evidence="1">
    <location>
        <begin position="325"/>
        <end position="335"/>
    </location>
</feature>
<reference evidence="3" key="1">
    <citation type="submission" date="2022-12" db="EMBL/GenBank/DDBJ databases">
        <title>Chromosome-level genome assembly of the bean flower thrips Megalurothrips usitatus.</title>
        <authorList>
            <person name="Ma L."/>
            <person name="Liu Q."/>
            <person name="Li H."/>
            <person name="Cai W."/>
        </authorList>
    </citation>
    <scope>NUCLEOTIDE SEQUENCE</scope>
    <source>
        <strain evidence="3">Cailab_2022a</strain>
    </source>
</reference>
<dbReference type="EMBL" id="JAPTSV010000002">
    <property type="protein sequence ID" value="KAJ1530184.1"/>
    <property type="molecule type" value="Genomic_DNA"/>
</dbReference>
<dbReference type="Pfam" id="PF25273">
    <property type="entry name" value="DUF7869"/>
    <property type="match status" value="1"/>
</dbReference>
<feature type="domain" description="DUF7869" evidence="2">
    <location>
        <begin position="32"/>
        <end position="160"/>
    </location>
</feature>
<feature type="compositionally biased region" description="Basic and acidic residues" evidence="1">
    <location>
        <begin position="306"/>
        <end position="316"/>
    </location>
</feature>
<evidence type="ECO:0000256" key="1">
    <source>
        <dbReference type="SAM" id="MobiDB-lite"/>
    </source>
</evidence>
<accession>A0AAV7XUB8</accession>
<sequence>MTVDLEKVFLCPKGENSEFFYKRKVSCYNFSIFVSGEQKGFAYVWDQTEAKRGSAEITSCLWDFISKKVESGIKVFRIYSDNCSAQNKNQFLFSMYVMASIRYSIKIIHRYLEPGHTHMEVDSMHATIENSHKFQDIFVPKDWYNCIKLAKKTLPKYDVIELKQHFIFDSEPLAVHQRWNQLGISTFKEVHLSFDEPGTARFKREYEGELQTATVIKKKPGRPVNWKTICLKKRYASQIPLKELELQDLQALCRSGAIPSKYHDFDLDYLPTLNEKPENIPPDEVLPEFHTGWSDEDSSGNEDDPQDPHDDQHSDVVNENLSDSSIDKGDPDYVP</sequence>
<proteinExistence type="predicted"/>
<dbReference type="InterPro" id="IPR057191">
    <property type="entry name" value="DUF7869"/>
</dbReference>
<protein>
    <recommendedName>
        <fullName evidence="2">DUF7869 domain-containing protein</fullName>
    </recommendedName>
</protein>
<evidence type="ECO:0000259" key="2">
    <source>
        <dbReference type="Pfam" id="PF25273"/>
    </source>
</evidence>
<evidence type="ECO:0000313" key="4">
    <source>
        <dbReference type="Proteomes" id="UP001075354"/>
    </source>
</evidence>
<dbReference type="Proteomes" id="UP001075354">
    <property type="component" value="Chromosome 2"/>
</dbReference>
<gene>
    <name evidence="3" type="ORF">ONE63_005113</name>
</gene>
<keyword evidence="4" id="KW-1185">Reference proteome</keyword>
<organism evidence="3 4">
    <name type="scientific">Megalurothrips usitatus</name>
    <name type="common">bean blossom thrips</name>
    <dbReference type="NCBI Taxonomy" id="439358"/>
    <lineage>
        <taxon>Eukaryota</taxon>
        <taxon>Metazoa</taxon>
        <taxon>Ecdysozoa</taxon>
        <taxon>Arthropoda</taxon>
        <taxon>Hexapoda</taxon>
        <taxon>Insecta</taxon>
        <taxon>Pterygota</taxon>
        <taxon>Neoptera</taxon>
        <taxon>Paraneoptera</taxon>
        <taxon>Thysanoptera</taxon>
        <taxon>Terebrantia</taxon>
        <taxon>Thripoidea</taxon>
        <taxon>Thripidae</taxon>
        <taxon>Megalurothrips</taxon>
    </lineage>
</organism>
<dbReference type="PANTHER" id="PTHR10773">
    <property type="entry name" value="DNA-DIRECTED RNA POLYMERASES I, II, AND III SUBUNIT RPABC2"/>
    <property type="match status" value="1"/>
</dbReference>
<comment type="caution">
    <text evidence="3">The sequence shown here is derived from an EMBL/GenBank/DDBJ whole genome shotgun (WGS) entry which is preliminary data.</text>
</comment>
<evidence type="ECO:0000313" key="3">
    <source>
        <dbReference type="EMBL" id="KAJ1530184.1"/>
    </source>
</evidence>